<dbReference type="PANTHER" id="PTHR21686">
    <property type="entry name" value="DEOXYNUCLEOTIDYLTRANSFERASE TERMINAL-INTERACTING PROTEIN 2"/>
    <property type="match status" value="1"/>
</dbReference>
<evidence type="ECO:0000256" key="3">
    <source>
        <dbReference type="SAM" id="MobiDB-lite"/>
    </source>
</evidence>
<dbReference type="GeneID" id="54576630"/>
<feature type="region of interest" description="Disordered" evidence="3">
    <location>
        <begin position="29"/>
        <end position="58"/>
    </location>
</feature>
<dbReference type="EMBL" id="ML987191">
    <property type="protein sequence ID" value="KAF2253837.1"/>
    <property type="molecule type" value="Genomic_DNA"/>
</dbReference>
<dbReference type="Proteomes" id="UP000800094">
    <property type="component" value="Unassembled WGS sequence"/>
</dbReference>
<dbReference type="OrthoDB" id="427886at2759"/>
<dbReference type="GO" id="GO:0003723">
    <property type="term" value="F:RNA binding"/>
    <property type="evidence" value="ECO:0007669"/>
    <property type="project" value="TreeGrafter"/>
</dbReference>
<accession>A0A6A6IUN5</accession>
<dbReference type="PANTHER" id="PTHR21686:SF12">
    <property type="entry name" value="DEOXYNUCLEOTIDYLTRANSFERASE TERMINAL-INTERACTING PROTEIN 2"/>
    <property type="match status" value="1"/>
</dbReference>
<keyword evidence="2" id="KW-0539">Nucleus</keyword>
<evidence type="ECO:0000256" key="2">
    <source>
        <dbReference type="ARBA" id="ARBA00023242"/>
    </source>
</evidence>
<evidence type="ECO:0000313" key="5">
    <source>
        <dbReference type="EMBL" id="KAF2253837.1"/>
    </source>
</evidence>
<feature type="domain" description="Fcf2 pre-rRNA processing C-terminal" evidence="4">
    <location>
        <begin position="103"/>
        <end position="198"/>
    </location>
</feature>
<evidence type="ECO:0000313" key="6">
    <source>
        <dbReference type="Proteomes" id="UP000800094"/>
    </source>
</evidence>
<evidence type="ECO:0000259" key="4">
    <source>
        <dbReference type="Pfam" id="PF08698"/>
    </source>
</evidence>
<proteinExistence type="predicted"/>
<dbReference type="InterPro" id="IPR039883">
    <property type="entry name" value="Fcf2/DNTTIP2"/>
</dbReference>
<dbReference type="RefSeq" id="XP_033688841.1">
    <property type="nucleotide sequence ID" value="XM_033823300.1"/>
</dbReference>
<dbReference type="InterPro" id="IPR014810">
    <property type="entry name" value="Fcf2_C"/>
</dbReference>
<dbReference type="GO" id="GO:0005730">
    <property type="term" value="C:nucleolus"/>
    <property type="evidence" value="ECO:0007669"/>
    <property type="project" value="UniProtKB-SubCell"/>
</dbReference>
<name>A0A6A6IUN5_9PLEO</name>
<organism evidence="5 6">
    <name type="scientific">Trematosphaeria pertusa</name>
    <dbReference type="NCBI Taxonomy" id="390896"/>
    <lineage>
        <taxon>Eukaryota</taxon>
        <taxon>Fungi</taxon>
        <taxon>Dikarya</taxon>
        <taxon>Ascomycota</taxon>
        <taxon>Pezizomycotina</taxon>
        <taxon>Dothideomycetes</taxon>
        <taxon>Pleosporomycetidae</taxon>
        <taxon>Pleosporales</taxon>
        <taxon>Massarineae</taxon>
        <taxon>Trematosphaeriaceae</taxon>
        <taxon>Trematosphaeria</taxon>
    </lineage>
</organism>
<protein>
    <submittedName>
        <fullName evidence="5">Fcf2-domain-containing protein</fullName>
    </submittedName>
</protein>
<sequence length="229" mass="26189">MAQPAHHAEDSDEELTDEQVRQLLNEAEKRLREKASSHPTAEKPFTLPKLKPTQLPDTYLTTKGSITRLDQSKLVPEKDRALANGVKKIEDPVVAKRQRKEEKKATAGSSWFDLPKLDVTPQLRQDLQLLQMRNVLDPKRHYKKSDSKSAVPVYGQVGTIIEGPTEYYSSRINKKDRKQTFVEEVLAQEEESGKFKRKYDEILKSKTSGRKAHYKALKAKRRKGKAVNP</sequence>
<reference evidence="5" key="1">
    <citation type="journal article" date="2020" name="Stud. Mycol.">
        <title>101 Dothideomycetes genomes: a test case for predicting lifestyles and emergence of pathogens.</title>
        <authorList>
            <person name="Haridas S."/>
            <person name="Albert R."/>
            <person name="Binder M."/>
            <person name="Bloem J."/>
            <person name="Labutti K."/>
            <person name="Salamov A."/>
            <person name="Andreopoulos B."/>
            <person name="Baker S."/>
            <person name="Barry K."/>
            <person name="Bills G."/>
            <person name="Bluhm B."/>
            <person name="Cannon C."/>
            <person name="Castanera R."/>
            <person name="Culley D."/>
            <person name="Daum C."/>
            <person name="Ezra D."/>
            <person name="Gonzalez J."/>
            <person name="Henrissat B."/>
            <person name="Kuo A."/>
            <person name="Liang C."/>
            <person name="Lipzen A."/>
            <person name="Lutzoni F."/>
            <person name="Magnuson J."/>
            <person name="Mondo S."/>
            <person name="Nolan M."/>
            <person name="Ohm R."/>
            <person name="Pangilinan J."/>
            <person name="Park H.-J."/>
            <person name="Ramirez L."/>
            <person name="Alfaro M."/>
            <person name="Sun H."/>
            <person name="Tritt A."/>
            <person name="Yoshinaga Y."/>
            <person name="Zwiers L.-H."/>
            <person name="Turgeon B."/>
            <person name="Goodwin S."/>
            <person name="Spatafora J."/>
            <person name="Crous P."/>
            <person name="Grigoriev I."/>
        </authorList>
    </citation>
    <scope>NUCLEOTIDE SEQUENCE</scope>
    <source>
        <strain evidence="5">CBS 122368</strain>
    </source>
</reference>
<dbReference type="GO" id="GO:0006396">
    <property type="term" value="P:RNA processing"/>
    <property type="evidence" value="ECO:0007669"/>
    <property type="project" value="TreeGrafter"/>
</dbReference>
<comment type="subcellular location">
    <subcellularLocation>
        <location evidence="1">Nucleus</location>
        <location evidence="1">Nucleolus</location>
    </subcellularLocation>
</comment>
<keyword evidence="6" id="KW-1185">Reference proteome</keyword>
<evidence type="ECO:0000256" key="1">
    <source>
        <dbReference type="ARBA" id="ARBA00004604"/>
    </source>
</evidence>
<dbReference type="AlphaFoldDB" id="A0A6A6IUN5"/>
<dbReference type="Pfam" id="PF08698">
    <property type="entry name" value="Fcf2"/>
    <property type="match status" value="1"/>
</dbReference>
<gene>
    <name evidence="5" type="ORF">BU26DRAFT_419465</name>
</gene>